<evidence type="ECO:0000313" key="2">
    <source>
        <dbReference type="Proteomes" id="UP000199144"/>
    </source>
</evidence>
<dbReference type="Gene3D" id="3.40.50.1820">
    <property type="entry name" value="alpha/beta hydrolase"/>
    <property type="match status" value="1"/>
</dbReference>
<reference evidence="1 2" key="1">
    <citation type="submission" date="2016-10" db="EMBL/GenBank/DDBJ databases">
        <authorList>
            <person name="de Groot N.N."/>
        </authorList>
    </citation>
    <scope>NUCLEOTIDE SEQUENCE [LARGE SCALE GENOMIC DNA]</scope>
    <source>
        <strain evidence="1 2">DSM 15283</strain>
    </source>
</reference>
<evidence type="ECO:0000313" key="1">
    <source>
        <dbReference type="EMBL" id="SFL39751.1"/>
    </source>
</evidence>
<dbReference type="InterPro" id="IPR029058">
    <property type="entry name" value="AB_hydrolase_fold"/>
</dbReference>
<dbReference type="STRING" id="254406.SAMN04488042_10139"/>
<organism evidence="1 2">
    <name type="scientific">Shimia aestuarii</name>
    <dbReference type="NCBI Taxonomy" id="254406"/>
    <lineage>
        <taxon>Bacteria</taxon>
        <taxon>Pseudomonadati</taxon>
        <taxon>Pseudomonadota</taxon>
        <taxon>Alphaproteobacteria</taxon>
        <taxon>Rhodobacterales</taxon>
        <taxon>Roseobacteraceae</taxon>
    </lineage>
</organism>
<dbReference type="AlphaFoldDB" id="A0A1I4HE20"/>
<sequence>MQKRGGLWDVMTRIRIRTLLSYQFMEKFEGQMPRRDVEKLLHETSAEWADEFDPMSLIVLNSAIGDFDVSDRLDRIRARFFYVLCDTDEFYPASIGQGVAEEMRAAGAEVTFHEVRSHMGHYSTSVEPEKWVPQARAFLAGL</sequence>
<proteinExistence type="predicted"/>
<accession>A0A1I4HE20</accession>
<dbReference type="SUPFAM" id="SSF53474">
    <property type="entry name" value="alpha/beta-Hydrolases"/>
    <property type="match status" value="1"/>
</dbReference>
<name>A0A1I4HE20_9RHOB</name>
<dbReference type="Proteomes" id="UP000199144">
    <property type="component" value="Unassembled WGS sequence"/>
</dbReference>
<protein>
    <submittedName>
        <fullName evidence="1">Uncharacterized protein</fullName>
    </submittedName>
</protein>
<dbReference type="EMBL" id="FOTQ01000001">
    <property type="protein sequence ID" value="SFL39751.1"/>
    <property type="molecule type" value="Genomic_DNA"/>
</dbReference>
<keyword evidence="2" id="KW-1185">Reference proteome</keyword>
<gene>
    <name evidence="1" type="ORF">SAMN04488042_10139</name>
</gene>